<feature type="chain" id="PRO_5012245024" evidence="1">
    <location>
        <begin position="21"/>
        <end position="367"/>
    </location>
</feature>
<evidence type="ECO:0000259" key="2">
    <source>
        <dbReference type="Pfam" id="PF00535"/>
    </source>
</evidence>
<organism evidence="3 4">
    <name type="scientific">Blastococcus haudaquaticus</name>
    <dbReference type="NCBI Taxonomy" id="1938745"/>
    <lineage>
        <taxon>Bacteria</taxon>
        <taxon>Bacillati</taxon>
        <taxon>Actinomycetota</taxon>
        <taxon>Actinomycetes</taxon>
        <taxon>Geodermatophilales</taxon>
        <taxon>Geodermatophilaceae</taxon>
        <taxon>Blastococcus</taxon>
    </lineage>
</organism>
<proteinExistence type="predicted"/>
<feature type="signal peptide" evidence="1">
    <location>
        <begin position="1"/>
        <end position="20"/>
    </location>
</feature>
<dbReference type="GO" id="GO:0016740">
    <property type="term" value="F:transferase activity"/>
    <property type="evidence" value="ECO:0007669"/>
    <property type="project" value="UniProtKB-KW"/>
</dbReference>
<accession>A0A286H6B2</accession>
<keyword evidence="4" id="KW-1185">Reference proteome</keyword>
<dbReference type="InterPro" id="IPR029044">
    <property type="entry name" value="Nucleotide-diphossugar_trans"/>
</dbReference>
<dbReference type="SUPFAM" id="SSF53448">
    <property type="entry name" value="Nucleotide-diphospho-sugar transferases"/>
    <property type="match status" value="1"/>
</dbReference>
<keyword evidence="1" id="KW-0732">Signal</keyword>
<dbReference type="Pfam" id="PF00535">
    <property type="entry name" value="Glycos_transf_2"/>
    <property type="match status" value="1"/>
</dbReference>
<keyword evidence="3" id="KW-0808">Transferase</keyword>
<evidence type="ECO:0000313" key="3">
    <source>
        <dbReference type="EMBL" id="SOE02804.1"/>
    </source>
</evidence>
<dbReference type="PANTHER" id="PTHR43646:SF3">
    <property type="entry name" value="SLR1566 PROTEIN"/>
    <property type="match status" value="1"/>
</dbReference>
<feature type="domain" description="Glycosyltransferase 2-like" evidence="2">
    <location>
        <begin position="42"/>
        <end position="162"/>
    </location>
</feature>
<dbReference type="PANTHER" id="PTHR43646">
    <property type="entry name" value="GLYCOSYLTRANSFERASE"/>
    <property type="match status" value="1"/>
</dbReference>
<gene>
    <name evidence="3" type="ORF">SAMN06272739_3763</name>
</gene>
<sequence length="367" mass="38123">MSGRLLRTLAGLSVAGAAHAAANVALMRRPPVDPPPVTRPVTVVVPARNEREQIGGCVAALLDQRGVPALSVVVVDDGSTDGTADVVRDVDDPRVRLVSAPPPPAGWLGKPHACATGAAAAVDGDDGVLVFVDADVRLFPDAIAGAVAVLEQHGLDLVSPWPRPLAHGVAERLVQPLAPWLWATTLPLRLAERSPRPSLAAANGQFLVLQRRGYDRAGGHAAVRGEVLEDIALLRAVKRSGGRGVPIEGARLAACRMYEGWPALREGYAKSLWAAVGGRPAASVAAAAGLTAVWVVPAVAALRGSRAGLVGWLAGSAGRAVVAAATGGRSWPDALAHPVSILVFDLLMVRSVVGHRRGTLTWRDRRL</sequence>
<name>A0A286H6B2_9ACTN</name>
<dbReference type="RefSeq" id="WP_097185469.1">
    <property type="nucleotide sequence ID" value="NZ_OCNK01000005.1"/>
</dbReference>
<dbReference type="CDD" id="cd00761">
    <property type="entry name" value="Glyco_tranf_GTA_type"/>
    <property type="match status" value="1"/>
</dbReference>
<dbReference type="AlphaFoldDB" id="A0A286H6B2"/>
<dbReference type="InterPro" id="IPR001173">
    <property type="entry name" value="Glyco_trans_2-like"/>
</dbReference>
<dbReference type="OrthoDB" id="9806525at2"/>
<evidence type="ECO:0000256" key="1">
    <source>
        <dbReference type="SAM" id="SignalP"/>
    </source>
</evidence>
<dbReference type="EMBL" id="OCNK01000005">
    <property type="protein sequence ID" value="SOE02804.1"/>
    <property type="molecule type" value="Genomic_DNA"/>
</dbReference>
<reference evidence="4" key="1">
    <citation type="submission" date="2017-09" db="EMBL/GenBank/DDBJ databases">
        <authorList>
            <person name="Varghese N."/>
            <person name="Submissions S."/>
        </authorList>
    </citation>
    <scope>NUCLEOTIDE SEQUENCE [LARGE SCALE GENOMIC DNA]</scope>
    <source>
        <strain evidence="4">DSM 44270</strain>
    </source>
</reference>
<protein>
    <submittedName>
        <fullName evidence="3">Glycosyl transferase family 2</fullName>
    </submittedName>
</protein>
<evidence type="ECO:0000313" key="4">
    <source>
        <dbReference type="Proteomes" id="UP000219482"/>
    </source>
</evidence>
<dbReference type="Gene3D" id="3.90.550.10">
    <property type="entry name" value="Spore Coat Polysaccharide Biosynthesis Protein SpsA, Chain A"/>
    <property type="match status" value="1"/>
</dbReference>
<dbReference type="Proteomes" id="UP000219482">
    <property type="component" value="Unassembled WGS sequence"/>
</dbReference>